<reference evidence="3" key="1">
    <citation type="submission" date="2016-10" db="EMBL/GenBank/DDBJ databases">
        <authorList>
            <person name="Wibberg D."/>
        </authorList>
    </citation>
    <scope>NUCLEOTIDE SEQUENCE [LARGE SCALE GENOMIC DNA]</scope>
</reference>
<dbReference type="OrthoDB" id="8389895at2"/>
<reference evidence="2 4" key="2">
    <citation type="submission" date="2016-10" db="EMBL/GenBank/DDBJ databases">
        <authorList>
            <person name="Varghese N."/>
            <person name="Submissions S."/>
        </authorList>
    </citation>
    <scope>NUCLEOTIDE SEQUENCE [LARGE SCALE GENOMIC DNA]</scope>
    <source>
        <strain evidence="2 4">CGMCC 1.7071</strain>
    </source>
</reference>
<reference evidence="1" key="3">
    <citation type="submission" date="2016-10" db="EMBL/GenBank/DDBJ databases">
        <authorList>
            <person name="de Groot N.N."/>
        </authorList>
    </citation>
    <scope>NUCLEOTIDE SEQUENCE [LARGE SCALE GENOMIC DNA]</scope>
    <source>
        <strain evidence="1">CCBAU85039</strain>
    </source>
</reference>
<dbReference type="AlphaFoldDB" id="A0A1H8L6H0"/>
<proteinExistence type="predicted"/>
<sequence length="80" mass="9112">MLVRRIRDTDMAMLSRSVQTWYKHYRATPNERASEMLCSAAISLFNQGHNTQEELTTLLITRYPGPTAVLINAPTSRSTQ</sequence>
<dbReference type="EMBL" id="FOCV01000010">
    <property type="protein sequence ID" value="SEO00679.1"/>
    <property type="molecule type" value="Genomic_DNA"/>
</dbReference>
<evidence type="ECO:0000313" key="4">
    <source>
        <dbReference type="Proteomes" id="UP000198939"/>
    </source>
</evidence>
<organism evidence="1 3">
    <name type="scientific">Rhizobium tibeticum</name>
    <dbReference type="NCBI Taxonomy" id="501024"/>
    <lineage>
        <taxon>Bacteria</taxon>
        <taxon>Pseudomonadati</taxon>
        <taxon>Pseudomonadota</taxon>
        <taxon>Alphaproteobacteria</taxon>
        <taxon>Hyphomicrobiales</taxon>
        <taxon>Rhizobiaceae</taxon>
        <taxon>Rhizobium/Agrobacterium group</taxon>
        <taxon>Rhizobium</taxon>
    </lineage>
</organism>
<name>A0A1H8L6H0_9HYPH</name>
<accession>A0A1H8L6H0</accession>
<dbReference type="EMBL" id="FNXB01000012">
    <property type="protein sequence ID" value="SEH86633.1"/>
    <property type="molecule type" value="Genomic_DNA"/>
</dbReference>
<dbReference type="Proteomes" id="UP000198939">
    <property type="component" value="Unassembled WGS sequence"/>
</dbReference>
<dbReference type="Proteomes" id="UP000183063">
    <property type="component" value="Unassembled WGS sequence"/>
</dbReference>
<gene>
    <name evidence="1" type="ORF">RTCCBAU85039_2773</name>
    <name evidence="2" type="ORF">SAMN05216228_1010132</name>
</gene>
<protein>
    <submittedName>
        <fullName evidence="1">Uncharacterized protein</fullName>
    </submittedName>
</protein>
<evidence type="ECO:0000313" key="3">
    <source>
        <dbReference type="Proteomes" id="UP000183063"/>
    </source>
</evidence>
<evidence type="ECO:0000313" key="2">
    <source>
        <dbReference type="EMBL" id="SEO00679.1"/>
    </source>
</evidence>
<keyword evidence="4" id="KW-1185">Reference proteome</keyword>
<evidence type="ECO:0000313" key="1">
    <source>
        <dbReference type="EMBL" id="SEH86633.1"/>
    </source>
</evidence>